<protein>
    <submittedName>
        <fullName evidence="2">Alpha/beta-hydrolase</fullName>
    </submittedName>
</protein>
<accession>A0A9P7W4C9</accession>
<reference evidence="2" key="1">
    <citation type="submission" date="2020-11" db="EMBL/GenBank/DDBJ databases">
        <title>Adaptations for nitrogen fixation in a non-lichenized fungal sporocarp promotes dispersal by wood-feeding termites.</title>
        <authorList>
            <consortium name="DOE Joint Genome Institute"/>
            <person name="Koch R.A."/>
            <person name="Yoon G."/>
            <person name="Arayal U."/>
            <person name="Lail K."/>
            <person name="Amirebrahimi M."/>
            <person name="Labutti K."/>
            <person name="Lipzen A."/>
            <person name="Riley R."/>
            <person name="Barry K."/>
            <person name="Henrissat B."/>
            <person name="Grigoriev I.V."/>
            <person name="Herr J.R."/>
            <person name="Aime M.C."/>
        </authorList>
    </citation>
    <scope>NUCLEOTIDE SEQUENCE</scope>
    <source>
        <strain evidence="2">MCA 3950</strain>
    </source>
</reference>
<dbReference type="InterPro" id="IPR029058">
    <property type="entry name" value="AB_hydrolase_fold"/>
</dbReference>
<feature type="non-terminal residue" evidence="2">
    <location>
        <position position="1"/>
    </location>
</feature>
<dbReference type="InterPro" id="IPR002925">
    <property type="entry name" value="Dienelactn_hydro"/>
</dbReference>
<comment type="caution">
    <text evidence="2">The sequence shown here is derived from an EMBL/GenBank/DDBJ whole genome shotgun (WGS) entry which is preliminary data.</text>
</comment>
<dbReference type="RefSeq" id="XP_043045389.1">
    <property type="nucleotide sequence ID" value="XM_043182658.1"/>
</dbReference>
<evidence type="ECO:0000313" key="3">
    <source>
        <dbReference type="Proteomes" id="UP000812287"/>
    </source>
</evidence>
<dbReference type="SUPFAM" id="SSF53474">
    <property type="entry name" value="alpha/beta-Hydrolases"/>
    <property type="match status" value="1"/>
</dbReference>
<evidence type="ECO:0000313" key="2">
    <source>
        <dbReference type="EMBL" id="KAG7451889.1"/>
    </source>
</evidence>
<evidence type="ECO:0000259" key="1">
    <source>
        <dbReference type="Pfam" id="PF01738"/>
    </source>
</evidence>
<keyword evidence="3" id="KW-1185">Reference proteome</keyword>
<dbReference type="PANTHER" id="PTHR17630:SF44">
    <property type="entry name" value="PROTEIN AIM2"/>
    <property type="match status" value="1"/>
</dbReference>
<dbReference type="AlphaFoldDB" id="A0A9P7W4C9"/>
<dbReference type="OrthoDB" id="1393670at2759"/>
<gene>
    <name evidence="2" type="ORF">BT62DRAFT_881205</name>
</gene>
<dbReference type="GeneID" id="66104955"/>
<dbReference type="Proteomes" id="UP000812287">
    <property type="component" value="Unassembled WGS sequence"/>
</dbReference>
<dbReference type="Gene3D" id="3.40.50.1820">
    <property type="entry name" value="alpha/beta hydrolase"/>
    <property type="match status" value="1"/>
</dbReference>
<organism evidence="2 3">
    <name type="scientific">Guyanagaster necrorhizus</name>
    <dbReference type="NCBI Taxonomy" id="856835"/>
    <lineage>
        <taxon>Eukaryota</taxon>
        <taxon>Fungi</taxon>
        <taxon>Dikarya</taxon>
        <taxon>Basidiomycota</taxon>
        <taxon>Agaricomycotina</taxon>
        <taxon>Agaricomycetes</taxon>
        <taxon>Agaricomycetidae</taxon>
        <taxon>Agaricales</taxon>
        <taxon>Marasmiineae</taxon>
        <taxon>Physalacriaceae</taxon>
        <taxon>Guyanagaster</taxon>
    </lineage>
</organism>
<feature type="domain" description="Dienelactone hydrolase" evidence="1">
    <location>
        <begin position="38"/>
        <end position="260"/>
    </location>
</feature>
<dbReference type="Pfam" id="PF01738">
    <property type="entry name" value="DLH"/>
    <property type="match status" value="1"/>
</dbReference>
<dbReference type="EMBL" id="MU250524">
    <property type="protein sequence ID" value="KAG7451889.1"/>
    <property type="molecule type" value="Genomic_DNA"/>
</dbReference>
<dbReference type="PANTHER" id="PTHR17630">
    <property type="entry name" value="DIENELACTONE HYDROLASE"/>
    <property type="match status" value="1"/>
</dbReference>
<proteinExistence type="predicted"/>
<sequence>ASHAMTDPVLAGPPGDCCLNCFPHEGTPQGKWVRITDIETYISKPVRERDTNQVIMYFPDVWGIDIFVNGQLLVDYFASQGFTVLALDYFRGDSIQRHRNNRHDRTTNPQFDYEAWKQKHMAFAESNVPKWIDAVVEHFGGPDTKYAAVGYCFGAPYVMDGLTEGSLFCAGAFAHPAFLSESHFFACAKPLLLSCSEVDHTFPAESRHRAEAILKEKQTPYHLQLFSRVEHGFALRGDISDPYQRWVKEESADAIVRWFHFWMK</sequence>
<name>A0A9P7W4C9_9AGAR</name>
<dbReference type="GO" id="GO:0016787">
    <property type="term" value="F:hydrolase activity"/>
    <property type="evidence" value="ECO:0007669"/>
    <property type="project" value="InterPro"/>
</dbReference>